<name>A0A378N8Z0_MANHA</name>
<evidence type="ECO:0000313" key="7">
    <source>
        <dbReference type="Proteomes" id="UP000254802"/>
    </source>
</evidence>
<evidence type="ECO:0000256" key="1">
    <source>
        <dbReference type="ARBA" id="ARBA00001946"/>
    </source>
</evidence>
<comment type="subunit">
    <text evidence="2">Homodimer.</text>
</comment>
<keyword evidence="4" id="KW-0460">Magnesium</keyword>
<dbReference type="InterPro" id="IPR005477">
    <property type="entry name" value="Dxylulose-5-P_synthase"/>
</dbReference>
<accession>A0A378N8Z0</accession>
<dbReference type="Proteomes" id="UP000254802">
    <property type="component" value="Unassembled WGS sequence"/>
</dbReference>
<dbReference type="GO" id="GO:0016114">
    <property type="term" value="P:terpenoid biosynthetic process"/>
    <property type="evidence" value="ECO:0007669"/>
    <property type="project" value="InterPro"/>
</dbReference>
<proteinExistence type="predicted"/>
<evidence type="ECO:0000256" key="4">
    <source>
        <dbReference type="ARBA" id="ARBA00022842"/>
    </source>
</evidence>
<keyword evidence="3 6" id="KW-0808">Transferase</keyword>
<evidence type="ECO:0000256" key="2">
    <source>
        <dbReference type="ARBA" id="ARBA00011738"/>
    </source>
</evidence>
<dbReference type="AlphaFoldDB" id="A0A378N8Z0"/>
<sequence>MRELKGPQFLHIRTKKGKGYTPAENDPIGYHGVPKFDPTAAELPKSKAAPTYSNIFGDWLCEMAERDPKLSALRRQCVKARNGRIFQTFP</sequence>
<reference evidence="6 7" key="1">
    <citation type="submission" date="2018-06" db="EMBL/GenBank/DDBJ databases">
        <authorList>
            <consortium name="Pathogen Informatics"/>
            <person name="Doyle S."/>
        </authorList>
    </citation>
    <scope>NUCLEOTIDE SEQUENCE [LARGE SCALE GENOMIC DNA]</scope>
    <source>
        <strain evidence="6 7">NCTC10638</strain>
    </source>
</reference>
<evidence type="ECO:0000256" key="5">
    <source>
        <dbReference type="ARBA" id="ARBA00023052"/>
    </source>
</evidence>
<dbReference type="EC" id="2.2.1.7" evidence="6"/>
<comment type="cofactor">
    <cofactor evidence="1">
        <name>Mg(2+)</name>
        <dbReference type="ChEBI" id="CHEBI:18420"/>
    </cofactor>
</comment>
<dbReference type="GO" id="GO:0019288">
    <property type="term" value="P:isopentenyl diphosphate biosynthetic process, methylerythritol 4-phosphate pathway"/>
    <property type="evidence" value="ECO:0007669"/>
    <property type="project" value="TreeGrafter"/>
</dbReference>
<evidence type="ECO:0000256" key="3">
    <source>
        <dbReference type="ARBA" id="ARBA00022679"/>
    </source>
</evidence>
<protein>
    <submittedName>
        <fullName evidence="6">1-deoxy-D-xylulose-5-phosphate synthase</fullName>
        <ecNumber evidence="6">2.2.1.7</ecNumber>
    </submittedName>
</protein>
<organism evidence="6 7">
    <name type="scientific">Mannheimia haemolytica</name>
    <name type="common">Pasteurella haemolytica</name>
    <dbReference type="NCBI Taxonomy" id="75985"/>
    <lineage>
        <taxon>Bacteria</taxon>
        <taxon>Pseudomonadati</taxon>
        <taxon>Pseudomonadota</taxon>
        <taxon>Gammaproteobacteria</taxon>
        <taxon>Pasteurellales</taxon>
        <taxon>Pasteurellaceae</taxon>
        <taxon>Mannheimia</taxon>
    </lineage>
</organism>
<dbReference type="PANTHER" id="PTHR43322:SF5">
    <property type="entry name" value="1-DEOXY-D-XYLULOSE-5-PHOSPHATE SYNTHASE, CHLOROPLASTIC"/>
    <property type="match status" value="1"/>
</dbReference>
<dbReference type="GO" id="GO:0005829">
    <property type="term" value="C:cytosol"/>
    <property type="evidence" value="ECO:0007669"/>
    <property type="project" value="TreeGrafter"/>
</dbReference>
<keyword evidence="5" id="KW-0786">Thiamine pyrophosphate</keyword>
<dbReference type="SUPFAM" id="SSF52518">
    <property type="entry name" value="Thiamin diphosphate-binding fold (THDP-binding)"/>
    <property type="match status" value="1"/>
</dbReference>
<dbReference type="InterPro" id="IPR029061">
    <property type="entry name" value="THDP-binding"/>
</dbReference>
<dbReference type="EMBL" id="UGPN01000002">
    <property type="protein sequence ID" value="STY64830.1"/>
    <property type="molecule type" value="Genomic_DNA"/>
</dbReference>
<evidence type="ECO:0000313" key="6">
    <source>
        <dbReference type="EMBL" id="STY64830.1"/>
    </source>
</evidence>
<dbReference type="PANTHER" id="PTHR43322">
    <property type="entry name" value="1-D-DEOXYXYLULOSE 5-PHOSPHATE SYNTHASE-RELATED"/>
    <property type="match status" value="1"/>
</dbReference>
<gene>
    <name evidence="6" type="primary">dxs_4</name>
    <name evidence="6" type="ORF">NCTC10638_04020</name>
</gene>
<dbReference type="GO" id="GO:0008661">
    <property type="term" value="F:1-deoxy-D-xylulose-5-phosphate synthase activity"/>
    <property type="evidence" value="ECO:0007669"/>
    <property type="project" value="UniProtKB-EC"/>
</dbReference>